<comment type="caution">
    <text evidence="1">The sequence shown here is derived from an EMBL/GenBank/DDBJ whole genome shotgun (WGS) entry which is preliminary data.</text>
</comment>
<evidence type="ECO:0000313" key="1">
    <source>
        <dbReference type="EMBL" id="KUK45262.1"/>
    </source>
</evidence>
<dbReference type="Proteomes" id="UP000057043">
    <property type="component" value="Unassembled WGS sequence"/>
</dbReference>
<dbReference type="PATRIC" id="fig|301375.6.peg.1061"/>
<dbReference type="InterPro" id="IPR021725">
    <property type="entry name" value="Cdd1"/>
</dbReference>
<evidence type="ECO:0000313" key="2">
    <source>
        <dbReference type="EMBL" id="KUK97647.1"/>
    </source>
</evidence>
<accession>A0A101FVL8</accession>
<dbReference type="EMBL" id="LGHB01000001">
    <property type="protein sequence ID" value="KUK97647.1"/>
    <property type="molecule type" value="Genomic_DNA"/>
</dbReference>
<dbReference type="Pfam" id="PF11731">
    <property type="entry name" value="Cdd1"/>
    <property type="match status" value="1"/>
</dbReference>
<dbReference type="Proteomes" id="UP000053961">
    <property type="component" value="Unassembled WGS sequence"/>
</dbReference>
<protein>
    <submittedName>
        <fullName evidence="1">Mitomycin resistance protein</fullName>
    </submittedName>
</protein>
<gene>
    <name evidence="1" type="ORF">XD72_0397</name>
    <name evidence="2" type="ORF">XE07_0061</name>
</gene>
<proteinExistence type="predicted"/>
<organism evidence="1 4">
    <name type="scientific">Methanothrix harundinacea</name>
    <dbReference type="NCBI Taxonomy" id="301375"/>
    <lineage>
        <taxon>Archaea</taxon>
        <taxon>Methanobacteriati</taxon>
        <taxon>Methanobacteriota</taxon>
        <taxon>Stenosarchaea group</taxon>
        <taxon>Methanomicrobia</taxon>
        <taxon>Methanotrichales</taxon>
        <taxon>Methanotrichaceae</taxon>
        <taxon>Methanothrix</taxon>
    </lineage>
</organism>
<reference evidence="2" key="1">
    <citation type="journal article" date="2015" name="MBio">
        <title>Genome-resolved metagenomic analysis reveals roles for candidate phyla and other microbial community members in biogeochemical transformations in oil reservoirs.</title>
        <authorList>
            <person name="Hu P."/>
            <person name="Tom L."/>
            <person name="Singh A."/>
            <person name="Thomas B.C."/>
            <person name="Baker B.J."/>
            <person name="Piceno Y.M."/>
            <person name="Andersen G.L."/>
            <person name="Banfield J.F."/>
        </authorList>
    </citation>
    <scope>NUCLEOTIDE SEQUENCE [LARGE SCALE GENOMIC DNA]</scope>
    <source>
        <strain evidence="2">56_747</strain>
    </source>
</reference>
<name>A0A101FVL8_9EURY</name>
<sequence length="98" mass="11271">MKRERCTRLEDIPNVGPSIAEDLRLVGVSHPRDLIGRDPYEMYEELCCKKGERQDPCVIDVFISAVRFMEGEPKRPWWAYTSERKQRLAGGDASGETK</sequence>
<reference evidence="3 4" key="2">
    <citation type="journal article" date="2015" name="MBio">
        <title>Genome-Resolved Metagenomic Analysis Reveals Roles for Candidate Phyla and Other Microbial Community Members in Biogeochemical Transformations in Oil Reservoirs.</title>
        <authorList>
            <person name="Hu P."/>
            <person name="Tom L."/>
            <person name="Singh A."/>
            <person name="Thomas B.C."/>
            <person name="Baker B.J."/>
            <person name="Piceno Y.M."/>
            <person name="Andersen G.L."/>
            <person name="Banfield J.F."/>
        </authorList>
    </citation>
    <scope>NUCLEOTIDE SEQUENCE [LARGE SCALE GENOMIC DNA]</scope>
    <source>
        <strain evidence="1">57_489</strain>
    </source>
</reference>
<evidence type="ECO:0000313" key="4">
    <source>
        <dbReference type="Proteomes" id="UP000057043"/>
    </source>
</evidence>
<dbReference type="EMBL" id="LGFT01000006">
    <property type="protein sequence ID" value="KUK45262.1"/>
    <property type="molecule type" value="Genomic_DNA"/>
</dbReference>
<dbReference type="Gene3D" id="1.10.150.20">
    <property type="entry name" value="5' to 3' exonuclease, C-terminal subdomain"/>
    <property type="match status" value="1"/>
</dbReference>
<dbReference type="AlphaFoldDB" id="A0A101FVL8"/>
<evidence type="ECO:0000313" key="3">
    <source>
        <dbReference type="Proteomes" id="UP000053961"/>
    </source>
</evidence>